<evidence type="ECO:0000256" key="9">
    <source>
        <dbReference type="PIRNR" id="PIRNR000017"/>
    </source>
</evidence>
<dbReference type="Pfam" id="PF02276">
    <property type="entry name" value="CytoC_RC"/>
    <property type="match status" value="1"/>
</dbReference>
<keyword evidence="9" id="KW-0674">Reaction center</keyword>
<comment type="caution">
    <text evidence="11">The sequence shown here is derived from an EMBL/GenBank/DDBJ whole genome shotgun (WGS) entry which is preliminary data.</text>
</comment>
<evidence type="ECO:0000313" key="11">
    <source>
        <dbReference type="EMBL" id="MEX5727607.1"/>
    </source>
</evidence>
<keyword evidence="8 9" id="KW-0408">Iron</keyword>
<comment type="function">
    <text evidence="1 9">The reaction center of purple bacteria contains a tightly bound cytochrome molecule which re-reduces the photo oxidized primary electron donor.</text>
</comment>
<keyword evidence="4 9" id="KW-0602">Photosynthesis</keyword>
<keyword evidence="12" id="KW-1185">Reference proteome</keyword>
<keyword evidence="7 9" id="KW-0249">Electron transport</keyword>
<evidence type="ECO:0000256" key="6">
    <source>
        <dbReference type="ARBA" id="ARBA00022723"/>
    </source>
</evidence>
<evidence type="ECO:0000313" key="12">
    <source>
        <dbReference type="Proteomes" id="UP001560019"/>
    </source>
</evidence>
<dbReference type="RefSeq" id="WP_125406185.1">
    <property type="nucleotide sequence ID" value="NZ_JBEHHI010000001.1"/>
</dbReference>
<keyword evidence="10" id="KW-1133">Transmembrane helix</keyword>
<feature type="transmembrane region" description="Helical" evidence="10">
    <location>
        <begin position="20"/>
        <end position="42"/>
    </location>
</feature>
<organism evidence="11 12">
    <name type="scientific">Rhodovulum iodosum</name>
    <dbReference type="NCBI Taxonomy" id="68291"/>
    <lineage>
        <taxon>Bacteria</taxon>
        <taxon>Pseudomonadati</taxon>
        <taxon>Pseudomonadota</taxon>
        <taxon>Alphaproteobacteria</taxon>
        <taxon>Rhodobacterales</taxon>
        <taxon>Paracoccaceae</taxon>
        <taxon>Rhodovulum</taxon>
    </lineage>
</organism>
<dbReference type="Proteomes" id="UP001560019">
    <property type="component" value="Unassembled WGS sequence"/>
</dbReference>
<evidence type="ECO:0000256" key="3">
    <source>
        <dbReference type="ARBA" id="ARBA00022448"/>
    </source>
</evidence>
<evidence type="ECO:0000256" key="7">
    <source>
        <dbReference type="ARBA" id="ARBA00022982"/>
    </source>
</evidence>
<gene>
    <name evidence="11" type="ORF">Ga0609869_000960</name>
</gene>
<proteinExistence type="predicted"/>
<sequence>MLRIPKWYKQWSADNPTKLYGPGIVVGTIGFAVIVAVSAVVFTNPYKTTDFQTGPRGIGMAVSKFVKDNPQDDPYAAQYVAYERVEVPEGTPTAAEAYGDSVVAFGDMDQANFDQLTKAMSEWTGADIVLYDNGEVDANMLEVTQNCIELTQYLNTDWDGHNLASDGRGVNCYTCHRGEPIPPQSWFKAGAVNASATGWAAIQNRVMLDNKYTQSEFTSLPVDAVEKFLLDGESIKVHDLESRVNTLPGDPTWQNAERTFSLMNHQSNSLDVGCVYCHNTRAFYDGTQVTPQWSSTITAQQMLIDINQYYLEPRAELLPASSLGDEGDAGKANCATCHMGVVSPLNGRNMVAEWPELAAPLE</sequence>
<comment type="PTM">
    <text evidence="9">Binds 4 heme groups per subunit.</text>
</comment>
<keyword evidence="6 9" id="KW-0479">Metal-binding</keyword>
<evidence type="ECO:0000256" key="4">
    <source>
        <dbReference type="ARBA" id="ARBA00022531"/>
    </source>
</evidence>
<evidence type="ECO:0000256" key="10">
    <source>
        <dbReference type="SAM" id="Phobius"/>
    </source>
</evidence>
<dbReference type="InterPro" id="IPR003158">
    <property type="entry name" value="Photosyn_RC_cyt_c-su"/>
</dbReference>
<keyword evidence="10" id="KW-0812">Transmembrane</keyword>
<name>A0ABV3XQN4_9RHOB</name>
<keyword evidence="5 9" id="KW-0349">Heme</keyword>
<dbReference type="CDD" id="cd09224">
    <property type="entry name" value="CytoC_RC"/>
    <property type="match status" value="1"/>
</dbReference>
<reference evidence="11 12" key="1">
    <citation type="submission" date="2024-06" db="EMBL/GenBank/DDBJ databases">
        <title>Genome of Rhodovulum iodosum, a marine photoferrotroph.</title>
        <authorList>
            <person name="Bianchini G."/>
            <person name="Nikeleit V."/>
            <person name="Kappler A."/>
            <person name="Bryce C."/>
            <person name="Sanchez-Baracaldo P."/>
        </authorList>
    </citation>
    <scope>NUCLEOTIDE SEQUENCE [LARGE SCALE GENOMIC DNA]</scope>
    <source>
        <strain evidence="11 12">UT/N1</strain>
    </source>
</reference>
<protein>
    <recommendedName>
        <fullName evidence="2 9">Photosynthetic reaction center cytochrome c subunit</fullName>
    </recommendedName>
</protein>
<evidence type="ECO:0000256" key="2">
    <source>
        <dbReference type="ARBA" id="ARBA00015978"/>
    </source>
</evidence>
<dbReference type="PIRSF" id="PIRSF000017">
    <property type="entry name" value="RC_cytochrome"/>
    <property type="match status" value="1"/>
</dbReference>
<keyword evidence="3 9" id="KW-0813">Transport</keyword>
<keyword evidence="10" id="KW-0472">Membrane</keyword>
<dbReference type="InterPro" id="IPR023119">
    <property type="entry name" value="Multihaem_cyt_PRC_cyt_su-like"/>
</dbReference>
<accession>A0ABV3XQN4</accession>
<evidence type="ECO:0000256" key="1">
    <source>
        <dbReference type="ARBA" id="ARBA00003196"/>
    </source>
</evidence>
<dbReference type="Gene3D" id="1.10.468.10">
    <property type="entry name" value="Photosynthetic Reaction Center, subunit C, domain 2"/>
    <property type="match status" value="2"/>
</dbReference>
<dbReference type="InterPro" id="IPR036280">
    <property type="entry name" value="Multihaem_cyt_sf"/>
</dbReference>
<evidence type="ECO:0000256" key="5">
    <source>
        <dbReference type="ARBA" id="ARBA00022617"/>
    </source>
</evidence>
<dbReference type="EMBL" id="JBEHHI010000001">
    <property type="protein sequence ID" value="MEX5727607.1"/>
    <property type="molecule type" value="Genomic_DNA"/>
</dbReference>
<dbReference type="SUPFAM" id="SSF48695">
    <property type="entry name" value="Multiheme cytochromes"/>
    <property type="match status" value="1"/>
</dbReference>
<evidence type="ECO:0000256" key="8">
    <source>
        <dbReference type="ARBA" id="ARBA00023004"/>
    </source>
</evidence>